<dbReference type="Pfam" id="PF02259">
    <property type="entry name" value="FAT"/>
    <property type="match status" value="1"/>
</dbReference>
<dbReference type="PANTHER" id="PTHR11139">
    <property type="entry name" value="ATAXIA TELANGIECTASIA MUTATED ATM -RELATED"/>
    <property type="match status" value="1"/>
</dbReference>
<dbReference type="CDD" id="cd05169">
    <property type="entry name" value="PIKKc_TOR"/>
    <property type="match status" value="1"/>
</dbReference>
<comment type="caution">
    <text evidence="18">The sequence shown here is derived from an EMBL/GenBank/DDBJ whole genome shotgun (WGS) entry which is preliminary data.</text>
</comment>
<keyword evidence="6" id="KW-0677">Repeat</keyword>
<evidence type="ECO:0000256" key="10">
    <source>
        <dbReference type="ARBA" id="ARBA00023306"/>
    </source>
</evidence>
<evidence type="ECO:0000313" key="19">
    <source>
        <dbReference type="Proteomes" id="UP000790833"/>
    </source>
</evidence>
<dbReference type="InterPro" id="IPR011989">
    <property type="entry name" value="ARM-like"/>
</dbReference>
<dbReference type="InterPro" id="IPR024585">
    <property type="entry name" value="mTOR_dom"/>
</dbReference>
<evidence type="ECO:0000256" key="14">
    <source>
        <dbReference type="RuleBase" id="RU364109"/>
    </source>
</evidence>
<dbReference type="SUPFAM" id="SSF48371">
    <property type="entry name" value="ARM repeat"/>
    <property type="match status" value="2"/>
</dbReference>
<dbReference type="InterPro" id="IPR009076">
    <property type="entry name" value="FRB_dom"/>
</dbReference>
<accession>A0A9P8AHF8</accession>
<organism evidence="18 19">
    <name type="scientific">Scheffersomyces spartinae</name>
    <dbReference type="NCBI Taxonomy" id="45513"/>
    <lineage>
        <taxon>Eukaryota</taxon>
        <taxon>Fungi</taxon>
        <taxon>Dikarya</taxon>
        <taxon>Ascomycota</taxon>
        <taxon>Saccharomycotina</taxon>
        <taxon>Pichiomycetes</taxon>
        <taxon>Debaryomycetaceae</taxon>
        <taxon>Scheffersomyces</taxon>
    </lineage>
</organism>
<dbReference type="PROSITE" id="PS51189">
    <property type="entry name" value="FAT"/>
    <property type="match status" value="1"/>
</dbReference>
<keyword evidence="8 14" id="KW-0418">Kinase</keyword>
<dbReference type="Pfam" id="PF08771">
    <property type="entry name" value="FRB_dom"/>
    <property type="match status" value="1"/>
</dbReference>
<dbReference type="InterPro" id="IPR057564">
    <property type="entry name" value="HEAT_ATR"/>
</dbReference>
<dbReference type="EC" id="2.7.11.1" evidence="14"/>
<dbReference type="SMART" id="SM00146">
    <property type="entry name" value="PI3Kc"/>
    <property type="match status" value="1"/>
</dbReference>
<feature type="domain" description="FAT" evidence="16">
    <location>
        <begin position="1297"/>
        <end position="1875"/>
    </location>
</feature>
<dbReference type="GO" id="GO:0005886">
    <property type="term" value="C:plasma membrane"/>
    <property type="evidence" value="ECO:0007669"/>
    <property type="project" value="UniProtKB-SubCell"/>
</dbReference>
<dbReference type="FunFam" id="1.10.1070.11:FF:000020">
    <property type="entry name" value="Serine/threonine-protein kinase TOR"/>
    <property type="match status" value="1"/>
</dbReference>
<dbReference type="InterPro" id="IPR018936">
    <property type="entry name" value="PI3/4_kinase_CS"/>
</dbReference>
<evidence type="ECO:0000256" key="9">
    <source>
        <dbReference type="ARBA" id="ARBA00022840"/>
    </source>
</evidence>
<dbReference type="GO" id="GO:0044877">
    <property type="term" value="F:protein-containing complex binding"/>
    <property type="evidence" value="ECO:0007669"/>
    <property type="project" value="InterPro"/>
</dbReference>
<evidence type="ECO:0000256" key="12">
    <source>
        <dbReference type="ARBA" id="ARBA00047899"/>
    </source>
</evidence>
<dbReference type="Pfam" id="PF02260">
    <property type="entry name" value="FATC"/>
    <property type="match status" value="1"/>
</dbReference>
<evidence type="ECO:0000256" key="4">
    <source>
        <dbReference type="ARBA" id="ARBA00022554"/>
    </source>
</evidence>
<dbReference type="PROSITE" id="PS50290">
    <property type="entry name" value="PI3_4_KINASE_3"/>
    <property type="match status" value="1"/>
</dbReference>
<comment type="catalytic activity">
    <reaction evidence="13">
        <text>L-seryl-[protein] + ATP = O-phospho-L-seryl-[protein] + ADP + H(+)</text>
        <dbReference type="Rhea" id="RHEA:17989"/>
        <dbReference type="Rhea" id="RHEA-COMP:9863"/>
        <dbReference type="Rhea" id="RHEA-COMP:11604"/>
        <dbReference type="ChEBI" id="CHEBI:15378"/>
        <dbReference type="ChEBI" id="CHEBI:29999"/>
        <dbReference type="ChEBI" id="CHEBI:30616"/>
        <dbReference type="ChEBI" id="CHEBI:83421"/>
        <dbReference type="ChEBI" id="CHEBI:456216"/>
        <dbReference type="EC" id="2.7.11.1"/>
    </reaction>
</comment>
<keyword evidence="9 14" id="KW-0067">ATP-binding</keyword>
<dbReference type="Gene3D" id="3.30.1010.10">
    <property type="entry name" value="Phosphatidylinositol 3-kinase Catalytic Subunit, Chain A, domain 4"/>
    <property type="match status" value="1"/>
</dbReference>
<dbReference type="GO" id="GO:0038202">
    <property type="term" value="P:TORC1 signaling"/>
    <property type="evidence" value="ECO:0007669"/>
    <property type="project" value="TreeGrafter"/>
</dbReference>
<dbReference type="InterPro" id="IPR026683">
    <property type="entry name" value="TOR_cat"/>
</dbReference>
<evidence type="ECO:0000256" key="13">
    <source>
        <dbReference type="ARBA" id="ARBA00048679"/>
    </source>
</evidence>
<dbReference type="InterPro" id="IPR050517">
    <property type="entry name" value="DDR_Repair_Kinase"/>
</dbReference>
<dbReference type="PROSITE" id="PS00915">
    <property type="entry name" value="PI3_4_KINASE_1"/>
    <property type="match status" value="1"/>
</dbReference>
<dbReference type="GO" id="GO:0005634">
    <property type="term" value="C:nucleus"/>
    <property type="evidence" value="ECO:0007669"/>
    <property type="project" value="TreeGrafter"/>
</dbReference>
<dbReference type="FunFam" id="1.20.120.150:FF:000001">
    <property type="entry name" value="Serine/threonine-protein kinase TOR"/>
    <property type="match status" value="1"/>
</dbReference>
<dbReference type="FunFam" id="1.25.10.10:FF:000750">
    <property type="entry name" value="Serine/threonine-protein kinase TOR"/>
    <property type="match status" value="1"/>
</dbReference>
<comment type="similarity">
    <text evidence="2 14">Belongs to the PI3/PI4-kinase family.</text>
</comment>
<dbReference type="InterPro" id="IPR011990">
    <property type="entry name" value="TPR-like_helical_dom_sf"/>
</dbReference>
<name>A0A9P8AHF8_9ASCO</name>
<dbReference type="Gene3D" id="1.10.1070.11">
    <property type="entry name" value="Phosphatidylinositol 3-/4-kinase, catalytic domain"/>
    <property type="match status" value="1"/>
</dbReference>
<keyword evidence="3 14" id="KW-0723">Serine/threonine-protein kinase</keyword>
<evidence type="ECO:0000259" key="16">
    <source>
        <dbReference type="PROSITE" id="PS51189"/>
    </source>
</evidence>
<dbReference type="OrthoDB" id="381190at2759"/>
<dbReference type="GO" id="GO:1905356">
    <property type="term" value="P:regulation of snRNA pseudouridine synthesis"/>
    <property type="evidence" value="ECO:0007669"/>
    <property type="project" value="UniProtKB-ARBA"/>
</dbReference>
<keyword evidence="5 14" id="KW-0808">Transferase</keyword>
<dbReference type="SUPFAM" id="SSF56112">
    <property type="entry name" value="Protein kinase-like (PK-like)"/>
    <property type="match status" value="1"/>
</dbReference>
<feature type="domain" description="FATC" evidence="17">
    <location>
        <begin position="2394"/>
        <end position="2426"/>
    </location>
</feature>
<keyword evidence="7 14" id="KW-0547">Nucleotide-binding</keyword>
<dbReference type="GO" id="GO:0016242">
    <property type="term" value="P:negative regulation of macroautophagy"/>
    <property type="evidence" value="ECO:0007669"/>
    <property type="project" value="TreeGrafter"/>
</dbReference>
<keyword evidence="10" id="KW-0131">Cell cycle</keyword>
<dbReference type="SMART" id="SM01345">
    <property type="entry name" value="Rapamycin_bind"/>
    <property type="match status" value="1"/>
</dbReference>
<dbReference type="GO" id="GO:0031932">
    <property type="term" value="C:TORC2 complex"/>
    <property type="evidence" value="ECO:0007669"/>
    <property type="project" value="TreeGrafter"/>
</dbReference>
<dbReference type="Gene3D" id="1.20.120.150">
    <property type="entry name" value="FKBP12-rapamycin binding domain"/>
    <property type="match status" value="1"/>
</dbReference>
<dbReference type="InterPro" id="IPR016024">
    <property type="entry name" value="ARM-type_fold"/>
</dbReference>
<dbReference type="EMBL" id="JAHMUF010000016">
    <property type="protein sequence ID" value="KAG7192761.1"/>
    <property type="molecule type" value="Genomic_DNA"/>
</dbReference>
<dbReference type="InterPro" id="IPR000403">
    <property type="entry name" value="PI3/4_kinase_cat_dom"/>
</dbReference>
<dbReference type="InterPro" id="IPR014009">
    <property type="entry name" value="PIK_FAT"/>
</dbReference>
<dbReference type="GO" id="GO:0005524">
    <property type="term" value="F:ATP binding"/>
    <property type="evidence" value="ECO:0007669"/>
    <property type="project" value="UniProtKB-KW"/>
</dbReference>
<dbReference type="GeneID" id="66114918"/>
<keyword evidence="4" id="KW-0926">Vacuole</keyword>
<dbReference type="InterPro" id="IPR003151">
    <property type="entry name" value="PIK-rel_kinase_FAT"/>
</dbReference>
<dbReference type="FunFam" id="1.25.10.10:FF:000371">
    <property type="entry name" value="Serine/threonine-protein kinase TOR"/>
    <property type="match status" value="1"/>
</dbReference>
<dbReference type="InterPro" id="IPR003152">
    <property type="entry name" value="FATC_dom"/>
</dbReference>
<dbReference type="PROSITE" id="PS00916">
    <property type="entry name" value="PI3_4_KINASE_2"/>
    <property type="match status" value="1"/>
</dbReference>
<dbReference type="PROSITE" id="PS51190">
    <property type="entry name" value="FATC"/>
    <property type="match status" value="1"/>
</dbReference>
<feature type="domain" description="PI3K/PI4K catalytic" evidence="15">
    <location>
        <begin position="2049"/>
        <end position="2364"/>
    </location>
</feature>
<dbReference type="InterPro" id="IPR011009">
    <property type="entry name" value="Kinase-like_dom_sf"/>
</dbReference>
<comment type="catalytic activity">
    <reaction evidence="12 14">
        <text>L-threonyl-[protein] + ATP = O-phospho-L-threonyl-[protein] + ADP + H(+)</text>
        <dbReference type="Rhea" id="RHEA:46608"/>
        <dbReference type="Rhea" id="RHEA-COMP:11060"/>
        <dbReference type="Rhea" id="RHEA-COMP:11605"/>
        <dbReference type="ChEBI" id="CHEBI:15378"/>
        <dbReference type="ChEBI" id="CHEBI:30013"/>
        <dbReference type="ChEBI" id="CHEBI:30616"/>
        <dbReference type="ChEBI" id="CHEBI:61977"/>
        <dbReference type="ChEBI" id="CHEBI:456216"/>
        <dbReference type="EC" id="2.7.11.1"/>
    </reaction>
</comment>
<dbReference type="GO" id="GO:0004674">
    <property type="term" value="F:protein serine/threonine kinase activity"/>
    <property type="evidence" value="ECO:0007669"/>
    <property type="project" value="UniProtKB-KW"/>
</dbReference>
<evidence type="ECO:0000259" key="17">
    <source>
        <dbReference type="PROSITE" id="PS51190"/>
    </source>
</evidence>
<dbReference type="SMART" id="SM01343">
    <property type="entry name" value="FATC"/>
    <property type="match status" value="1"/>
</dbReference>
<dbReference type="Pfam" id="PF11865">
    <property type="entry name" value="mTOR_dom"/>
    <property type="match status" value="1"/>
</dbReference>
<comment type="subcellular location">
    <subcellularLocation>
        <location evidence="1">Cell membrane</location>
        <topology evidence="1">Peripheral membrane protein</topology>
        <orientation evidence="1">Cytoplasmic side</orientation>
    </subcellularLocation>
    <subcellularLocation>
        <location evidence="11">Vacuole membrane</location>
        <topology evidence="11">Peripheral membrane protein</topology>
        <orientation evidence="11">Cytoplasmic side</orientation>
    </subcellularLocation>
</comment>
<dbReference type="Proteomes" id="UP000790833">
    <property type="component" value="Unassembled WGS sequence"/>
</dbReference>
<protein>
    <recommendedName>
        <fullName evidence="14">Serine/threonine-protein kinase TOR</fullName>
        <ecNumber evidence="14">2.7.11.1</ecNumber>
    </recommendedName>
</protein>
<sequence length="2426" mass="276780">MSATQLQVVDGIALTQIFNGLKSNKEEERSRYATELRNYLDTIARDLLPEQLNRYNNDINKTIFELLHSKDTLEKLGGIAALNALIDFDSGVGEENATKTARFSNYLGSLILSNDLTIMKQATKTLGKLATPGGTLTGDFVDFEAQRAIEWLQSDTRQHENRRHAAILIITALAENSPMLLFPYINQILEHLWIALRDHKVTIREDAAVTLQKCISIIYDRDAELRRTWMKNLIDMASKISREHTEDSTEVIHGSLLIYRELLRYHKDPYIKSKFDRIFENTIVYKDYRLAIIRQELTNIFPLLCRVDSDAFVEKYLHKTLFYYLNHLKALKKQRSETAISDRIAIFTSIGLIALEVGNHMATYLDAILDNIREGLQLDSQGTFTLADGTVANATKFKAGRRESEPAIFDCIGKLAVAVGPALTEHLRRDILDMMFNNCSLSPHMQDVLQKLITYIPSLANLIQVKLLNILSLVLAGRKFQPPGSPYGVIKMNENQAKEYRQIMIQRDSNTTPSNPDYEIYDSAVLVQALKMLAFFNFEEFQLNEFVRYCTINYLEHNNPKVRQAATVTSCQIFVKDPICQQTSVNALNAVNDVLEKILTVSITDPVPELRLEGLNCLAKGGNFDPQLSQSSNVKLLFIALNDEIFNVRKIAIEILGRLSSINPAYIVPSLRKTLIQLLSRLEHSATRRRKEESAILLSLLIANSKELTRPYVKPIVEALLPRMKDSNSPVAAGAIACLGELAVVGGEDLKPFIHELMPIILDTFQDQSSSAKRDAALKTLGQLASSSGYVIQPLLDYPQLLGMLVGILKLETSPDIRREAVRLMGILGALDPYKHREVEQSSKSIPVEQNAPSIDVLLLMQGMSPSNEEYYPTVAINNLMKILKDPSLHAHHNKVIQAVMYIFQTLGLRAVAFLPQIVPGIINVMHTCKSSMLKFYFQQLGGLIMIVKQHIRPFLDQIFDVILEFFNANNQLNIQVIIINLIESISRALDGEFKMYLPRILSLILNVFEEDKSAKKEPSLHVLKTFVVFGSNIEEYIHIIVPTIVKMFETGPILLRKAAIETIGRLSKNVLLNDMASRIVHPIIRVLRQDNDELKISAMNTLCYLLLQLGTEFNVFVPVIKKVVIEQKIHSPVFEQLVSKLASGDPLPTHLGIYKDYDIHLNNFDIPDIDMPSKKLPVNQAALKAAWDTNQRRTRDDWQEWISRLSKELLKQSPSHAIRACAGLASDYYPLAKDLFNASFASCWSELYSQHQEELVESFCIALSSPNNPPEIHQILLNLAEFMEHDDKSLPIAISTLGQYAQRCHAYAKALHYKELEFYEEPSTPTIEALISINNQLQQSDAAVGILKHAQLHHDLPLKETWHEKLHRWEDALRAYNFREKTEPDNMEVVMGKMRCLHALGEWEQLSELAQRKWNTSSNEVKRSVAPLAAAAAWGLGQWDRMDTYIQVVKPDSPDRAFFNAILCLHRNNFEEASSQILKARDLLVTEITALVSESYNRAYGVVVRIQMLAELEEIIKYKCLPQGSEKRMIMRKTWNTRLLGCQRNVDIWQRMLKVRALVIRPKQDMEMWLKFANLCRKSGRLNLCEKSLSNLLEGGSSETTRAPPQVVYVQLKYMWAKGEQKEALRHLVDFTTRMSQDLGLNPNDLITQPLPTEGPGILKHAEEYTKLLARCFLKQGEWQISLNANWRTETSEIILGAYLLATHFDNKWYKAWHNWALANFEVISLYTQNKQSDIMEQNNQVKIKEEDGDPNKQQGIQKQPTAIPMEVVQRHVVPSIKGFFHSIALSNSNSLQDTLRLLTLWFKFGGIPEPAQAITEGFNMVKIDNWLEVVPQLISRIHQPNRTVSISLLGLLADLGKAHPQALVYPLAVAVTSESVNRKRAALSIIEKMRVHSEVLVDQADLVSHELIRAAVLWHEQWHDGLEDASRLFFGERNTDKMFEVLEPLHKMLQNGPETMRESSFNNAFGRELADAHEWVLNFRRTKDITNLNQAWDIYYNVFRRINRQLPQLQSLDLHYVSPKLEEASNLELAVPGTYKPNKPIIRITKFDSTFSVILSKQRPRKVSCRGNDGKDYQYVLKGHEDIRQDNLVMQLFGLVNTLLLNDPECFKRHLDIQRYPAIPLSPKVGLLGWVPNSDTFHVLIREYRESRKILLNIEHRIMLQMAPDYDVLTLLQKIEVFTGALDNTRGQDLYKVLWLKSKSSETWLDRRTTYTRSLAVMSMVGYILGLGDRHPSNLMLDRITGKVVHIDFGDCFEAAILREKYPEKVPFRLTRMLNYAMEVSGIEGSFRITCEHVMRVLRANKESLMAILEAFAYDPLINWGFDFPTRAIAEATGIKVSHVNTAELLRRGEIDDYEAARLTKQNDLEIRNARAALVLKRITDKLVGNDIKRMKDLDIHTQVDRLIQQATSVENLCQHYIGWCSFW</sequence>
<proteinExistence type="inferred from homology"/>
<evidence type="ECO:0000256" key="11">
    <source>
        <dbReference type="ARBA" id="ARBA00029427"/>
    </source>
</evidence>
<dbReference type="FunFam" id="3.30.1010.10:FF:000006">
    <property type="entry name" value="Serine/threonine-protein kinase TOR"/>
    <property type="match status" value="1"/>
</dbReference>
<evidence type="ECO:0000256" key="8">
    <source>
        <dbReference type="ARBA" id="ARBA00022777"/>
    </source>
</evidence>
<evidence type="ECO:0000256" key="7">
    <source>
        <dbReference type="ARBA" id="ARBA00022741"/>
    </source>
</evidence>
<dbReference type="GO" id="GO:0006995">
    <property type="term" value="P:cellular response to nitrogen starvation"/>
    <property type="evidence" value="ECO:0007669"/>
    <property type="project" value="UniProtKB-ARBA"/>
</dbReference>
<dbReference type="GO" id="GO:0000329">
    <property type="term" value="C:fungal-type vacuole membrane"/>
    <property type="evidence" value="ECO:0007669"/>
    <property type="project" value="UniProtKB-ARBA"/>
</dbReference>
<dbReference type="SMART" id="SM01346">
    <property type="entry name" value="DUF3385"/>
    <property type="match status" value="1"/>
</dbReference>
<dbReference type="SUPFAM" id="SSF47212">
    <property type="entry name" value="FKBP12-rapamycin-binding domain of FKBP-rapamycin-associated protein (FRAP)"/>
    <property type="match status" value="1"/>
</dbReference>
<evidence type="ECO:0000256" key="1">
    <source>
        <dbReference type="ARBA" id="ARBA00004413"/>
    </source>
</evidence>
<keyword evidence="19" id="KW-1185">Reference proteome</keyword>
<dbReference type="InterPro" id="IPR036738">
    <property type="entry name" value="FRB_sf"/>
</dbReference>
<dbReference type="PANTHER" id="PTHR11139:SF9">
    <property type="entry name" value="SERINE_THREONINE-PROTEIN KINASE MTOR"/>
    <property type="match status" value="1"/>
</dbReference>
<evidence type="ECO:0000256" key="5">
    <source>
        <dbReference type="ARBA" id="ARBA00022679"/>
    </source>
</evidence>
<evidence type="ECO:0000256" key="3">
    <source>
        <dbReference type="ARBA" id="ARBA00022527"/>
    </source>
</evidence>
<dbReference type="Gene3D" id="1.25.10.10">
    <property type="entry name" value="Leucine-rich Repeat Variant"/>
    <property type="match status" value="4"/>
</dbReference>
<dbReference type="GO" id="GO:0031931">
    <property type="term" value="C:TORC1 complex"/>
    <property type="evidence" value="ECO:0007669"/>
    <property type="project" value="TreeGrafter"/>
</dbReference>
<dbReference type="InterPro" id="IPR036940">
    <property type="entry name" value="PI3/4_kinase_cat_sf"/>
</dbReference>
<evidence type="ECO:0000259" key="15">
    <source>
        <dbReference type="PROSITE" id="PS50290"/>
    </source>
</evidence>
<dbReference type="GO" id="GO:0042254">
    <property type="term" value="P:ribosome biogenesis"/>
    <property type="evidence" value="ECO:0007669"/>
    <property type="project" value="UniProtKB-ARBA"/>
</dbReference>
<evidence type="ECO:0000313" key="18">
    <source>
        <dbReference type="EMBL" id="KAG7192761.1"/>
    </source>
</evidence>
<reference evidence="18" key="1">
    <citation type="submission" date="2021-03" db="EMBL/GenBank/DDBJ databases">
        <authorList>
            <person name="Palmer J.M."/>
        </authorList>
    </citation>
    <scope>NUCLEOTIDE SEQUENCE</scope>
    <source>
        <strain evidence="18">ARV_011</strain>
    </source>
</reference>
<evidence type="ECO:0000256" key="6">
    <source>
        <dbReference type="ARBA" id="ARBA00022737"/>
    </source>
</evidence>
<gene>
    <name evidence="18" type="primary">TOR1</name>
    <name evidence="18" type="ORF">KQ657_001544</name>
</gene>
<dbReference type="Pfam" id="PF00454">
    <property type="entry name" value="PI3_PI4_kinase"/>
    <property type="match status" value="1"/>
</dbReference>
<dbReference type="Gene3D" id="1.25.40.10">
    <property type="entry name" value="Tetratricopeptide repeat domain"/>
    <property type="match status" value="1"/>
</dbReference>
<dbReference type="RefSeq" id="XP_043048311.1">
    <property type="nucleotide sequence ID" value="XM_043192339.1"/>
</dbReference>
<evidence type="ECO:0000256" key="2">
    <source>
        <dbReference type="ARBA" id="ARBA00011031"/>
    </source>
</evidence>
<dbReference type="Pfam" id="PF23593">
    <property type="entry name" value="HEAT_ATR"/>
    <property type="match status" value="1"/>
</dbReference>